<evidence type="ECO:0000256" key="10">
    <source>
        <dbReference type="HAMAP-Rule" id="MF_00278"/>
    </source>
</evidence>
<comment type="caution">
    <text evidence="12">The sequence shown here is derived from an EMBL/GenBank/DDBJ whole genome shotgun (WGS) entry which is preliminary data.</text>
</comment>
<evidence type="ECO:0000256" key="3">
    <source>
        <dbReference type="ARBA" id="ARBA00022605"/>
    </source>
</evidence>
<dbReference type="PROSITE" id="PS51273">
    <property type="entry name" value="GATASE_TYPE_1"/>
    <property type="match status" value="1"/>
</dbReference>
<evidence type="ECO:0000256" key="2">
    <source>
        <dbReference type="ARBA" id="ARBA00011152"/>
    </source>
</evidence>
<accession>A0ABT7DS39</accession>
<feature type="active site" evidence="10">
    <location>
        <position position="190"/>
    </location>
</feature>
<dbReference type="InterPro" id="IPR017926">
    <property type="entry name" value="GATASE"/>
</dbReference>
<dbReference type="Pfam" id="PF00117">
    <property type="entry name" value="GATase"/>
    <property type="match status" value="1"/>
</dbReference>
<keyword evidence="4 10" id="KW-0378">Hydrolase</keyword>
<protein>
    <recommendedName>
        <fullName evidence="10">Imidazole glycerol phosphate synthase subunit HisH</fullName>
        <ecNumber evidence="10">4.3.2.10</ecNumber>
    </recommendedName>
    <alternativeName>
        <fullName evidence="10">IGP synthase glutaminase subunit</fullName>
        <ecNumber evidence="10">3.5.1.2</ecNumber>
    </alternativeName>
    <alternativeName>
        <fullName evidence="10">IGP synthase subunit HisH</fullName>
    </alternativeName>
    <alternativeName>
        <fullName evidence="10">ImGP synthase subunit HisH</fullName>
        <shortName evidence="10">IGPS subunit HisH</shortName>
    </alternativeName>
</protein>
<dbReference type="Gene3D" id="3.40.50.880">
    <property type="match status" value="1"/>
</dbReference>
<evidence type="ECO:0000313" key="13">
    <source>
        <dbReference type="Proteomes" id="UP001172778"/>
    </source>
</evidence>
<dbReference type="InterPro" id="IPR029062">
    <property type="entry name" value="Class_I_gatase-like"/>
</dbReference>
<comment type="subcellular location">
    <subcellularLocation>
        <location evidence="10">Cytoplasm</location>
    </subcellularLocation>
</comment>
<feature type="active site" evidence="10">
    <location>
        <position position="192"/>
    </location>
</feature>
<comment type="catalytic activity">
    <reaction evidence="8 10">
        <text>5-[(5-phospho-1-deoxy-D-ribulos-1-ylimino)methylamino]-1-(5-phospho-beta-D-ribosyl)imidazole-4-carboxamide + L-glutamine = D-erythro-1-(imidazol-4-yl)glycerol 3-phosphate + 5-amino-1-(5-phospho-beta-D-ribosyl)imidazole-4-carboxamide + L-glutamate + H(+)</text>
        <dbReference type="Rhea" id="RHEA:24793"/>
        <dbReference type="ChEBI" id="CHEBI:15378"/>
        <dbReference type="ChEBI" id="CHEBI:29985"/>
        <dbReference type="ChEBI" id="CHEBI:58278"/>
        <dbReference type="ChEBI" id="CHEBI:58359"/>
        <dbReference type="ChEBI" id="CHEBI:58475"/>
        <dbReference type="ChEBI" id="CHEBI:58525"/>
        <dbReference type="EC" id="4.3.2.10"/>
    </reaction>
</comment>
<evidence type="ECO:0000256" key="9">
    <source>
        <dbReference type="ARBA" id="ARBA00049534"/>
    </source>
</evidence>
<dbReference type="NCBIfam" id="TIGR01855">
    <property type="entry name" value="IMP_synth_hisH"/>
    <property type="match status" value="1"/>
</dbReference>
<evidence type="ECO:0000256" key="8">
    <source>
        <dbReference type="ARBA" id="ARBA00047838"/>
    </source>
</evidence>
<evidence type="ECO:0000256" key="5">
    <source>
        <dbReference type="ARBA" id="ARBA00022962"/>
    </source>
</evidence>
<feature type="domain" description="Glutamine amidotransferase" evidence="11">
    <location>
        <begin position="6"/>
        <end position="206"/>
    </location>
</feature>
<comment type="catalytic activity">
    <reaction evidence="9 10">
        <text>L-glutamine + H2O = L-glutamate + NH4(+)</text>
        <dbReference type="Rhea" id="RHEA:15889"/>
        <dbReference type="ChEBI" id="CHEBI:15377"/>
        <dbReference type="ChEBI" id="CHEBI:28938"/>
        <dbReference type="ChEBI" id="CHEBI:29985"/>
        <dbReference type="ChEBI" id="CHEBI:58359"/>
        <dbReference type="EC" id="3.5.1.2"/>
    </reaction>
</comment>
<evidence type="ECO:0000256" key="7">
    <source>
        <dbReference type="ARBA" id="ARBA00023239"/>
    </source>
</evidence>
<dbReference type="EC" id="3.5.1.2" evidence="10"/>
<organism evidence="12 13">
    <name type="scientific">Parachitinimonas caeni</name>
    <dbReference type="NCBI Taxonomy" id="3031301"/>
    <lineage>
        <taxon>Bacteria</taxon>
        <taxon>Pseudomonadati</taxon>
        <taxon>Pseudomonadota</taxon>
        <taxon>Betaproteobacteria</taxon>
        <taxon>Neisseriales</taxon>
        <taxon>Chitinibacteraceae</taxon>
        <taxon>Parachitinimonas</taxon>
    </lineage>
</organism>
<dbReference type="GO" id="GO:0016829">
    <property type="term" value="F:lyase activity"/>
    <property type="evidence" value="ECO:0007669"/>
    <property type="project" value="UniProtKB-KW"/>
</dbReference>
<comment type="function">
    <text evidence="10">IGPS catalyzes the conversion of PRFAR and glutamine to IGP, AICAR and glutamate. The HisH subunit catalyzes the hydrolysis of glutamine to glutamate and ammonia as part of the synthesis of IGP and AICAR. The resulting ammonia molecule is channeled to the active site of HisF.</text>
</comment>
<evidence type="ECO:0000256" key="4">
    <source>
        <dbReference type="ARBA" id="ARBA00022801"/>
    </source>
</evidence>
<keyword evidence="3 10" id="KW-0028">Amino-acid biosynthesis</keyword>
<name>A0ABT7DS39_9NEIS</name>
<dbReference type="PIRSF" id="PIRSF000495">
    <property type="entry name" value="Amidotransf_hisH"/>
    <property type="match status" value="1"/>
</dbReference>
<dbReference type="EMBL" id="JARRAF010000002">
    <property type="protein sequence ID" value="MDK2122887.1"/>
    <property type="molecule type" value="Genomic_DNA"/>
</dbReference>
<dbReference type="PANTHER" id="PTHR42701">
    <property type="entry name" value="IMIDAZOLE GLYCEROL PHOSPHATE SYNTHASE SUBUNIT HISH"/>
    <property type="match status" value="1"/>
</dbReference>
<evidence type="ECO:0000313" key="12">
    <source>
        <dbReference type="EMBL" id="MDK2122887.1"/>
    </source>
</evidence>
<sequence length="210" mass="23522">MNKIIIVEYGMCNVGSIVNMLKKVRVPCEVTADPDKVAAADKLILPGVGAFGAGMQNLHQRGLVPALKHAAQDRKIPILGICLGMQLLTQHSEEGGGEGLALIDAHTRRFDFSSLNLPRKLPIPHMGWNEVRPQQDSLLLRDVNETQRFYFVHTFHVVCHQQQDRLYTAEYGYEFDAGLQHDNIIGVQFHPEKSHRFGLQLLKNFAEAAC</sequence>
<dbReference type="PANTHER" id="PTHR42701:SF1">
    <property type="entry name" value="IMIDAZOLE GLYCEROL PHOSPHATE SYNTHASE SUBUNIT HISH"/>
    <property type="match status" value="1"/>
</dbReference>
<reference evidence="12" key="1">
    <citation type="submission" date="2023-03" db="EMBL/GenBank/DDBJ databases">
        <title>Chitinimonas shenzhenensis gen. nov., sp. nov., a novel member of family Burkholderiaceae isolated from activated sludge collected in Shen Zhen, China.</title>
        <authorList>
            <person name="Wang X."/>
        </authorList>
    </citation>
    <scope>NUCLEOTIDE SEQUENCE</scope>
    <source>
        <strain evidence="12">DQS-5</strain>
    </source>
</reference>
<dbReference type="InterPro" id="IPR010139">
    <property type="entry name" value="Imidazole-glycPsynth_HisH"/>
</dbReference>
<gene>
    <name evidence="10 12" type="primary">hisH</name>
    <name evidence="12" type="ORF">PZA18_02350</name>
</gene>
<dbReference type="CDD" id="cd01748">
    <property type="entry name" value="GATase1_IGP_Synthase"/>
    <property type="match status" value="1"/>
</dbReference>
<evidence type="ECO:0000256" key="6">
    <source>
        <dbReference type="ARBA" id="ARBA00023102"/>
    </source>
</evidence>
<keyword evidence="5 10" id="KW-0315">Glutamine amidotransferase</keyword>
<comment type="subunit">
    <text evidence="2 10">Heterodimer of HisH and HisF.</text>
</comment>
<feature type="active site" description="Nucleophile" evidence="10">
    <location>
        <position position="82"/>
    </location>
</feature>
<dbReference type="HAMAP" id="MF_00278">
    <property type="entry name" value="HisH"/>
    <property type="match status" value="1"/>
</dbReference>
<keyword evidence="6 10" id="KW-0368">Histidine biosynthesis</keyword>
<dbReference type="EC" id="4.3.2.10" evidence="10"/>
<proteinExistence type="inferred from homology"/>
<comment type="pathway">
    <text evidence="1 10">Amino-acid biosynthesis; L-histidine biosynthesis; L-histidine from 5-phospho-alpha-D-ribose 1-diphosphate: step 5/9.</text>
</comment>
<evidence type="ECO:0000259" key="11">
    <source>
        <dbReference type="Pfam" id="PF00117"/>
    </source>
</evidence>
<dbReference type="SUPFAM" id="SSF52317">
    <property type="entry name" value="Class I glutamine amidotransferase-like"/>
    <property type="match status" value="1"/>
</dbReference>
<dbReference type="Proteomes" id="UP001172778">
    <property type="component" value="Unassembled WGS sequence"/>
</dbReference>
<keyword evidence="10" id="KW-0963">Cytoplasm</keyword>
<evidence type="ECO:0000256" key="1">
    <source>
        <dbReference type="ARBA" id="ARBA00005091"/>
    </source>
</evidence>
<keyword evidence="7 10" id="KW-0456">Lyase</keyword>
<dbReference type="RefSeq" id="WP_284099174.1">
    <property type="nucleotide sequence ID" value="NZ_JARRAF010000002.1"/>
</dbReference>
<keyword evidence="13" id="KW-1185">Reference proteome</keyword>